<keyword evidence="2" id="KW-1185">Reference proteome</keyword>
<protein>
    <submittedName>
        <fullName evidence="1">Uncharacterized protein</fullName>
    </submittedName>
</protein>
<dbReference type="AlphaFoldDB" id="A0A5K7Z111"/>
<dbReference type="Proteomes" id="UP000427769">
    <property type="component" value="Chromosome"/>
</dbReference>
<accession>A0A5K7Z111</accession>
<proteinExistence type="predicted"/>
<reference evidence="1 2" key="1">
    <citation type="submission" date="2019-11" db="EMBL/GenBank/DDBJ databases">
        <title>Comparative genomics of hydrocarbon-degrading Desulfosarcina strains.</title>
        <authorList>
            <person name="Watanabe M."/>
            <person name="Kojima H."/>
            <person name="Fukui M."/>
        </authorList>
    </citation>
    <scope>NUCLEOTIDE SEQUENCE [LARGE SCALE GENOMIC DNA]</scope>
    <source>
        <strain evidence="1 2">PP31</strain>
    </source>
</reference>
<dbReference type="KEGG" id="dwd:DSCW_18020"/>
<evidence type="ECO:0000313" key="1">
    <source>
        <dbReference type="EMBL" id="BBO74385.1"/>
    </source>
</evidence>
<organism evidence="1 2">
    <name type="scientific">Desulfosarcina widdelii</name>
    <dbReference type="NCBI Taxonomy" id="947919"/>
    <lineage>
        <taxon>Bacteria</taxon>
        <taxon>Pseudomonadati</taxon>
        <taxon>Thermodesulfobacteriota</taxon>
        <taxon>Desulfobacteria</taxon>
        <taxon>Desulfobacterales</taxon>
        <taxon>Desulfosarcinaceae</taxon>
        <taxon>Desulfosarcina</taxon>
    </lineage>
</organism>
<sequence>MADKPTTGHLEWITDDDPDKFIEPSGAKKLAGWLKLEKPPFQYFNWAFRVMDRWLQYFEAASDEETAARIAGDAAEAAARIAGDIEAGTCIAAFGQNTAPTGWTRKDDWQDNAMLCYAATGDIGSGGDINPQAGHSHDLNDHRHTMFIYDYHATDPETLKAIRADTENYEAFVEEVTVASGSGATAWKKPSDLTTLDRTYISSGAQGSNPFSTSSVSPPYYQEVIAATKD</sequence>
<dbReference type="RefSeq" id="WP_155303423.1">
    <property type="nucleotide sequence ID" value="NZ_AP021875.1"/>
</dbReference>
<gene>
    <name evidence="1" type="ORF">DSCW_18020</name>
</gene>
<name>A0A5K7Z111_9BACT</name>
<dbReference type="EMBL" id="AP021875">
    <property type="protein sequence ID" value="BBO74385.1"/>
    <property type="molecule type" value="Genomic_DNA"/>
</dbReference>
<evidence type="ECO:0000313" key="2">
    <source>
        <dbReference type="Proteomes" id="UP000427769"/>
    </source>
</evidence>